<dbReference type="AlphaFoldDB" id="A0AAD7SET6"/>
<protein>
    <submittedName>
        <fullName evidence="2">Uncharacterized protein</fullName>
    </submittedName>
</protein>
<name>A0AAD7SET6_9TELE</name>
<evidence type="ECO:0000256" key="1">
    <source>
        <dbReference type="SAM" id="MobiDB-lite"/>
    </source>
</evidence>
<keyword evidence="3" id="KW-1185">Reference proteome</keyword>
<gene>
    <name evidence="2" type="ORF">AAFF_G00400800</name>
</gene>
<evidence type="ECO:0000313" key="3">
    <source>
        <dbReference type="Proteomes" id="UP001221898"/>
    </source>
</evidence>
<evidence type="ECO:0000313" key="2">
    <source>
        <dbReference type="EMBL" id="KAJ8400041.1"/>
    </source>
</evidence>
<dbReference type="Proteomes" id="UP001221898">
    <property type="component" value="Unassembled WGS sequence"/>
</dbReference>
<comment type="caution">
    <text evidence="2">The sequence shown here is derived from an EMBL/GenBank/DDBJ whole genome shotgun (WGS) entry which is preliminary data.</text>
</comment>
<reference evidence="2" key="1">
    <citation type="journal article" date="2023" name="Science">
        <title>Genome structures resolve the early diversification of teleost fishes.</title>
        <authorList>
            <person name="Parey E."/>
            <person name="Louis A."/>
            <person name="Montfort J."/>
            <person name="Bouchez O."/>
            <person name="Roques C."/>
            <person name="Iampietro C."/>
            <person name="Lluch J."/>
            <person name="Castinel A."/>
            <person name="Donnadieu C."/>
            <person name="Desvignes T."/>
            <person name="Floi Bucao C."/>
            <person name="Jouanno E."/>
            <person name="Wen M."/>
            <person name="Mejri S."/>
            <person name="Dirks R."/>
            <person name="Jansen H."/>
            <person name="Henkel C."/>
            <person name="Chen W.J."/>
            <person name="Zahm M."/>
            <person name="Cabau C."/>
            <person name="Klopp C."/>
            <person name="Thompson A.W."/>
            <person name="Robinson-Rechavi M."/>
            <person name="Braasch I."/>
            <person name="Lecointre G."/>
            <person name="Bobe J."/>
            <person name="Postlethwait J.H."/>
            <person name="Berthelot C."/>
            <person name="Roest Crollius H."/>
            <person name="Guiguen Y."/>
        </authorList>
    </citation>
    <scope>NUCLEOTIDE SEQUENCE</scope>
    <source>
        <strain evidence="2">NC1722</strain>
    </source>
</reference>
<accession>A0AAD7SET6</accession>
<organism evidence="2 3">
    <name type="scientific">Aldrovandia affinis</name>
    <dbReference type="NCBI Taxonomy" id="143900"/>
    <lineage>
        <taxon>Eukaryota</taxon>
        <taxon>Metazoa</taxon>
        <taxon>Chordata</taxon>
        <taxon>Craniata</taxon>
        <taxon>Vertebrata</taxon>
        <taxon>Euteleostomi</taxon>
        <taxon>Actinopterygii</taxon>
        <taxon>Neopterygii</taxon>
        <taxon>Teleostei</taxon>
        <taxon>Notacanthiformes</taxon>
        <taxon>Halosauridae</taxon>
        <taxon>Aldrovandia</taxon>
    </lineage>
</organism>
<sequence>MGGQAASAAGSHVLLSRYVILLPMQSSFIFNAAASVFLRPPPLSSPRVLPDLCSTESAGGESGDCVFLHLFKLREILKDQRNRMSPISTIPMDKKRRNGGEYREEK</sequence>
<proteinExistence type="predicted"/>
<dbReference type="EMBL" id="JAINUG010000079">
    <property type="protein sequence ID" value="KAJ8400041.1"/>
    <property type="molecule type" value="Genomic_DNA"/>
</dbReference>
<feature type="region of interest" description="Disordered" evidence="1">
    <location>
        <begin position="84"/>
        <end position="106"/>
    </location>
</feature>